<comment type="caution">
    <text evidence="1">The sequence shown here is derived from an EMBL/GenBank/DDBJ whole genome shotgun (WGS) entry which is preliminary data.</text>
</comment>
<evidence type="ECO:0000313" key="1">
    <source>
        <dbReference type="EMBL" id="MBB5138730.1"/>
    </source>
</evidence>
<sequence length="76" mass="8455">MDPGLRRPPVWLESAEWEGTRLSAQTLDAYEVPASEGFNERLDAANARLFAELRARAGAEAFVVVEAFRGAFDLWS</sequence>
<dbReference type="RefSeq" id="WP_185055594.1">
    <property type="nucleotide sequence ID" value="NZ_BAABIX010000033.1"/>
</dbReference>
<accession>A0A840PM58</accession>
<dbReference type="EMBL" id="JACHGN010000025">
    <property type="protein sequence ID" value="MBB5138730.1"/>
    <property type="molecule type" value="Genomic_DNA"/>
</dbReference>
<protein>
    <submittedName>
        <fullName evidence="1">Uncharacterized protein</fullName>
    </submittedName>
</protein>
<name>A0A840PM58_9ACTN</name>
<dbReference type="AlphaFoldDB" id="A0A840PM58"/>
<keyword evidence="2" id="KW-1185">Reference proteome</keyword>
<reference evidence="1 2" key="1">
    <citation type="submission" date="2020-08" db="EMBL/GenBank/DDBJ databases">
        <title>Genomic Encyclopedia of Type Strains, Phase IV (KMG-IV): sequencing the most valuable type-strain genomes for metagenomic binning, comparative biology and taxonomic classification.</title>
        <authorList>
            <person name="Goeker M."/>
        </authorList>
    </citation>
    <scope>NUCLEOTIDE SEQUENCE [LARGE SCALE GENOMIC DNA]</scope>
    <source>
        <strain evidence="1 2">DSM 45615</strain>
    </source>
</reference>
<dbReference type="Proteomes" id="UP000578449">
    <property type="component" value="Unassembled WGS sequence"/>
</dbReference>
<organism evidence="1 2">
    <name type="scientific">Thermocatellispora tengchongensis</name>
    <dbReference type="NCBI Taxonomy" id="1073253"/>
    <lineage>
        <taxon>Bacteria</taxon>
        <taxon>Bacillati</taxon>
        <taxon>Actinomycetota</taxon>
        <taxon>Actinomycetes</taxon>
        <taxon>Streptosporangiales</taxon>
        <taxon>Streptosporangiaceae</taxon>
        <taxon>Thermocatellispora</taxon>
    </lineage>
</organism>
<proteinExistence type="predicted"/>
<evidence type="ECO:0000313" key="2">
    <source>
        <dbReference type="Proteomes" id="UP000578449"/>
    </source>
</evidence>
<gene>
    <name evidence="1" type="ORF">HNP84_008488</name>
</gene>